<organism evidence="1 2">
    <name type="scientific">Aeoliella mucimassa</name>
    <dbReference type="NCBI Taxonomy" id="2527972"/>
    <lineage>
        <taxon>Bacteria</taxon>
        <taxon>Pseudomonadati</taxon>
        <taxon>Planctomycetota</taxon>
        <taxon>Planctomycetia</taxon>
        <taxon>Pirellulales</taxon>
        <taxon>Lacipirellulaceae</taxon>
        <taxon>Aeoliella</taxon>
    </lineage>
</organism>
<dbReference type="KEGG" id="amuc:Pan181_23640"/>
<protein>
    <submittedName>
        <fullName evidence="1">Uncharacterized protein</fullName>
    </submittedName>
</protein>
<evidence type="ECO:0000313" key="1">
    <source>
        <dbReference type="EMBL" id="QDU56160.1"/>
    </source>
</evidence>
<proteinExistence type="predicted"/>
<name>A0A518AN69_9BACT</name>
<dbReference type="AlphaFoldDB" id="A0A518AN69"/>
<sequence length="77" mass="8356">MNINYQSVDVPKEPRLLSLGRCCRLLDLDTDGFRILAHLAAVEPALELDEVRYFTPSDLAVLEALRASQDGTGAPGG</sequence>
<gene>
    <name evidence="1" type="ORF">Pan181_23640</name>
</gene>
<keyword evidence="2" id="KW-1185">Reference proteome</keyword>
<reference evidence="1 2" key="1">
    <citation type="submission" date="2019-02" db="EMBL/GenBank/DDBJ databases">
        <title>Deep-cultivation of Planctomycetes and their phenomic and genomic characterization uncovers novel biology.</title>
        <authorList>
            <person name="Wiegand S."/>
            <person name="Jogler M."/>
            <person name="Boedeker C."/>
            <person name="Pinto D."/>
            <person name="Vollmers J."/>
            <person name="Rivas-Marin E."/>
            <person name="Kohn T."/>
            <person name="Peeters S.H."/>
            <person name="Heuer A."/>
            <person name="Rast P."/>
            <person name="Oberbeckmann S."/>
            <person name="Bunk B."/>
            <person name="Jeske O."/>
            <person name="Meyerdierks A."/>
            <person name="Storesund J.E."/>
            <person name="Kallscheuer N."/>
            <person name="Luecker S."/>
            <person name="Lage O.M."/>
            <person name="Pohl T."/>
            <person name="Merkel B.J."/>
            <person name="Hornburger P."/>
            <person name="Mueller R.-W."/>
            <person name="Bruemmer F."/>
            <person name="Labrenz M."/>
            <person name="Spormann A.M."/>
            <person name="Op den Camp H."/>
            <person name="Overmann J."/>
            <person name="Amann R."/>
            <person name="Jetten M.S.M."/>
            <person name="Mascher T."/>
            <person name="Medema M.H."/>
            <person name="Devos D.P."/>
            <person name="Kaster A.-K."/>
            <person name="Ovreas L."/>
            <person name="Rohde M."/>
            <person name="Galperin M.Y."/>
            <person name="Jogler C."/>
        </authorList>
    </citation>
    <scope>NUCLEOTIDE SEQUENCE [LARGE SCALE GENOMIC DNA]</scope>
    <source>
        <strain evidence="1 2">Pan181</strain>
    </source>
</reference>
<accession>A0A518AN69</accession>
<dbReference type="EMBL" id="CP036278">
    <property type="protein sequence ID" value="QDU56160.1"/>
    <property type="molecule type" value="Genomic_DNA"/>
</dbReference>
<dbReference type="Proteomes" id="UP000315750">
    <property type="component" value="Chromosome"/>
</dbReference>
<evidence type="ECO:0000313" key="2">
    <source>
        <dbReference type="Proteomes" id="UP000315750"/>
    </source>
</evidence>